<name>A0A4U6RWB9_BRAEL</name>
<protein>
    <submittedName>
        <fullName evidence="2">MOSC domain-containing protein</fullName>
    </submittedName>
</protein>
<feature type="domain" description="MOSC" evidence="1">
    <location>
        <begin position="16"/>
        <end position="168"/>
    </location>
</feature>
<dbReference type="InterPro" id="IPR052716">
    <property type="entry name" value="MOSC_domain"/>
</dbReference>
<dbReference type="PANTHER" id="PTHR36930:SF1">
    <property type="entry name" value="MOSC DOMAIN-CONTAINING PROTEIN"/>
    <property type="match status" value="1"/>
</dbReference>
<reference evidence="2 3" key="1">
    <citation type="submission" date="2019-05" db="EMBL/GenBank/DDBJ databases">
        <title>Draft Genome of Bradyrhizobium elkanii strain SEMIA 938, Used in Commercial Inoculants for Lupinus spp. in Brazil.</title>
        <authorList>
            <person name="Hungria M."/>
            <person name="Delamuta J.R.M."/>
            <person name="Ribeiro R.A."/>
            <person name="Nogueira M.A."/>
        </authorList>
    </citation>
    <scope>NUCLEOTIDE SEQUENCE [LARGE SCALE GENOMIC DNA]</scope>
    <source>
        <strain evidence="2 3">Semia 938</strain>
    </source>
</reference>
<accession>A0A4U6RWB9</accession>
<evidence type="ECO:0000313" key="3">
    <source>
        <dbReference type="Proteomes" id="UP000305095"/>
    </source>
</evidence>
<evidence type="ECO:0000259" key="1">
    <source>
        <dbReference type="PROSITE" id="PS51340"/>
    </source>
</evidence>
<dbReference type="PANTHER" id="PTHR36930">
    <property type="entry name" value="METAL-SULFUR CLUSTER BIOSYNTHESIS PROTEINS YUAD-RELATED"/>
    <property type="match status" value="1"/>
</dbReference>
<dbReference type="Gene3D" id="2.40.33.20">
    <property type="entry name" value="PK beta-barrel domain-like"/>
    <property type="match status" value="1"/>
</dbReference>
<dbReference type="Proteomes" id="UP000305095">
    <property type="component" value="Unassembled WGS sequence"/>
</dbReference>
<dbReference type="GO" id="GO:0030170">
    <property type="term" value="F:pyridoxal phosphate binding"/>
    <property type="evidence" value="ECO:0007669"/>
    <property type="project" value="InterPro"/>
</dbReference>
<gene>
    <name evidence="2" type="ORF">FDV58_28805</name>
</gene>
<dbReference type="SUPFAM" id="SSF50800">
    <property type="entry name" value="PK beta-barrel domain-like"/>
    <property type="match status" value="1"/>
</dbReference>
<dbReference type="EMBL" id="SZZP01000020">
    <property type="protein sequence ID" value="TKV77872.1"/>
    <property type="molecule type" value="Genomic_DNA"/>
</dbReference>
<dbReference type="InterPro" id="IPR011037">
    <property type="entry name" value="Pyrv_Knase-like_insert_dom_sf"/>
</dbReference>
<comment type="caution">
    <text evidence="2">The sequence shown here is derived from an EMBL/GenBank/DDBJ whole genome shotgun (WGS) entry which is preliminary data.</text>
</comment>
<evidence type="ECO:0000313" key="2">
    <source>
        <dbReference type="EMBL" id="TKV77872.1"/>
    </source>
</evidence>
<dbReference type="RefSeq" id="WP_137482132.1">
    <property type="nucleotide sequence ID" value="NZ_SZZP01000020.1"/>
</dbReference>
<organism evidence="2 3">
    <name type="scientific">Bradyrhizobium elkanii</name>
    <dbReference type="NCBI Taxonomy" id="29448"/>
    <lineage>
        <taxon>Bacteria</taxon>
        <taxon>Pseudomonadati</taxon>
        <taxon>Pseudomonadota</taxon>
        <taxon>Alphaproteobacteria</taxon>
        <taxon>Hyphomicrobiales</taxon>
        <taxon>Nitrobacteraceae</taxon>
        <taxon>Bradyrhizobium</taxon>
    </lineage>
</organism>
<dbReference type="Pfam" id="PF03473">
    <property type="entry name" value="MOSC"/>
    <property type="match status" value="1"/>
</dbReference>
<dbReference type="InterPro" id="IPR005302">
    <property type="entry name" value="MoCF_Sase_C"/>
</dbReference>
<dbReference type="AlphaFoldDB" id="A0A4U6RWB9"/>
<dbReference type="GO" id="GO:0003824">
    <property type="term" value="F:catalytic activity"/>
    <property type="evidence" value="ECO:0007669"/>
    <property type="project" value="InterPro"/>
</dbReference>
<dbReference type="GO" id="GO:0030151">
    <property type="term" value="F:molybdenum ion binding"/>
    <property type="evidence" value="ECO:0007669"/>
    <property type="project" value="InterPro"/>
</dbReference>
<dbReference type="PROSITE" id="PS51340">
    <property type="entry name" value="MOSC"/>
    <property type="match status" value="1"/>
</dbReference>
<sequence length="180" mass="19570">MALEGIVFAVSIDSKHRFSKILRLSVTLVAGHGIEGDAHYGQFVKHRYLTRRYPRSPNLRQVHLISSEMLNALRVAGYDVGPGELGENITTTGLDLETLPLDTRLRIGTSACILLTGLRSPCVLIDRFRPGLKSRLVSDEPGQPFTAGVMAIVTKSGDVSPGDAIRVILPATPHRLLPPL</sequence>
<proteinExistence type="predicted"/>